<organism evidence="2 3">
    <name type="scientific">Lutispora saccharofermentans</name>
    <dbReference type="NCBI Taxonomy" id="3024236"/>
    <lineage>
        <taxon>Bacteria</taxon>
        <taxon>Bacillati</taxon>
        <taxon>Bacillota</taxon>
        <taxon>Clostridia</taxon>
        <taxon>Lutisporales</taxon>
        <taxon>Lutisporaceae</taxon>
        <taxon>Lutispora</taxon>
    </lineage>
</organism>
<dbReference type="Pfam" id="PF14584">
    <property type="entry name" value="DUF4446"/>
    <property type="match status" value="1"/>
</dbReference>
<name>A0ABT1NK85_9FIRM</name>
<protein>
    <submittedName>
        <fullName evidence="2">DUF4446 family protein</fullName>
    </submittedName>
</protein>
<keyword evidence="3" id="KW-1185">Reference proteome</keyword>
<dbReference type="EMBL" id="JAJEKE010000027">
    <property type="protein sequence ID" value="MCQ1531668.1"/>
    <property type="molecule type" value="Genomic_DNA"/>
</dbReference>
<feature type="transmembrane region" description="Helical" evidence="1">
    <location>
        <begin position="12"/>
        <end position="36"/>
    </location>
</feature>
<sequence>MNLLELINNNYIVSLIFASAILILLIWNIILSVSLVRARGKYKKMMRGSSNKNLEQMMADYMSNIDTTVGRIDLLNQEMVHLKEQTDRCIQKFNIIRYNAFAEAGSDLSYSIAMLDNYNNGAIITSIYGRNETVTYAKPVENGASRYPLSVEEELVLDRCIKSRR</sequence>
<dbReference type="InterPro" id="IPR027981">
    <property type="entry name" value="DUF4446"/>
</dbReference>
<keyword evidence="1" id="KW-0472">Membrane</keyword>
<keyword evidence="1" id="KW-1133">Transmembrane helix</keyword>
<keyword evidence="1" id="KW-0812">Transmembrane</keyword>
<proteinExistence type="predicted"/>
<evidence type="ECO:0000313" key="3">
    <source>
        <dbReference type="Proteomes" id="UP001651880"/>
    </source>
</evidence>
<evidence type="ECO:0000313" key="2">
    <source>
        <dbReference type="EMBL" id="MCQ1531668.1"/>
    </source>
</evidence>
<accession>A0ABT1NK85</accession>
<comment type="caution">
    <text evidence="2">The sequence shown here is derived from an EMBL/GenBank/DDBJ whole genome shotgun (WGS) entry which is preliminary data.</text>
</comment>
<dbReference type="Proteomes" id="UP001651880">
    <property type="component" value="Unassembled WGS sequence"/>
</dbReference>
<dbReference type="RefSeq" id="WP_255229225.1">
    <property type="nucleotide sequence ID" value="NZ_JAJEKE010000027.1"/>
</dbReference>
<evidence type="ECO:0000256" key="1">
    <source>
        <dbReference type="SAM" id="Phobius"/>
    </source>
</evidence>
<gene>
    <name evidence="2" type="ORF">LJD61_19305</name>
</gene>
<reference evidence="2 3" key="1">
    <citation type="submission" date="2021-10" db="EMBL/GenBank/DDBJ databases">
        <title>Lutispora strain m25 sp. nov., a thermophilic, non-spore-forming bacterium isolated from a lab-scale methanogenic bioreactor digesting anaerobic sludge.</title>
        <authorList>
            <person name="El Houari A."/>
            <person name="Mcdonald J."/>
        </authorList>
    </citation>
    <scope>NUCLEOTIDE SEQUENCE [LARGE SCALE GENOMIC DNA]</scope>
    <source>
        <strain evidence="3">m25</strain>
    </source>
</reference>